<protein>
    <submittedName>
        <fullName evidence="3">Glycine betaine/proline transport system substrate-binding protein</fullName>
    </submittedName>
</protein>
<keyword evidence="1" id="KW-0732">Signal</keyword>
<feature type="signal peptide" evidence="1">
    <location>
        <begin position="1"/>
        <end position="26"/>
    </location>
</feature>
<dbReference type="Gene3D" id="3.40.190.100">
    <property type="entry name" value="Glycine betaine-binding periplasmic protein, domain 2"/>
    <property type="match status" value="1"/>
</dbReference>
<evidence type="ECO:0000313" key="4">
    <source>
        <dbReference type="Proteomes" id="UP000295783"/>
    </source>
</evidence>
<feature type="chain" id="PRO_5020260121" evidence="1">
    <location>
        <begin position="27"/>
        <end position="314"/>
    </location>
</feature>
<name>A0A4R6WDC0_9PROT</name>
<dbReference type="Gene3D" id="3.40.190.10">
    <property type="entry name" value="Periplasmic binding protein-like II"/>
    <property type="match status" value="1"/>
</dbReference>
<sequence>MSMRKLIAASAVSVAALVAANSSAQATDGEACHNIRVPSVGWTDNDAINGLFATVVKPLGYSVQMDVLGFPIILEGMKNKDVDVFLDNWMPSQSAEITPFLEDGSVVTVRANLQGAGYGPVVPTYVADAGVKDLKDLGGENTDKFEGKFYGIEPGNDGNRIVQSKIDDPANGLDGWELVESSEQGMLVQAEKAIKNNEWVAFLAWTPHPIMGKMPLHYLTGFEADGFGPATIYTVTRTGYSDECPNVGALLKNLEFTLEQEGAIMQAILDGQDGETAATEWLKANPGVLDGWLAGVKTLDGQDGLPAVKAALGL</sequence>
<evidence type="ECO:0000256" key="1">
    <source>
        <dbReference type="SAM" id="SignalP"/>
    </source>
</evidence>
<comment type="caution">
    <text evidence="3">The sequence shown here is derived from an EMBL/GenBank/DDBJ whole genome shotgun (WGS) entry which is preliminary data.</text>
</comment>
<proteinExistence type="predicted"/>
<dbReference type="InterPro" id="IPR007210">
    <property type="entry name" value="ABC_Gly_betaine_transp_sub-bd"/>
</dbReference>
<dbReference type="Proteomes" id="UP000295783">
    <property type="component" value="Unassembled WGS sequence"/>
</dbReference>
<dbReference type="GO" id="GO:0033265">
    <property type="term" value="F:choline binding"/>
    <property type="evidence" value="ECO:0007669"/>
    <property type="project" value="InterPro"/>
</dbReference>
<dbReference type="GO" id="GO:0043190">
    <property type="term" value="C:ATP-binding cassette (ABC) transporter complex"/>
    <property type="evidence" value="ECO:0007669"/>
    <property type="project" value="InterPro"/>
</dbReference>
<feature type="domain" description="ABC-type glycine betaine transport system substrate-binding" evidence="2">
    <location>
        <begin position="34"/>
        <end position="283"/>
    </location>
</feature>
<dbReference type="EMBL" id="SNYW01000014">
    <property type="protein sequence ID" value="TDQ77686.1"/>
    <property type="molecule type" value="Genomic_DNA"/>
</dbReference>
<dbReference type="GO" id="GO:0022857">
    <property type="term" value="F:transmembrane transporter activity"/>
    <property type="evidence" value="ECO:0007669"/>
    <property type="project" value="InterPro"/>
</dbReference>
<dbReference type="GO" id="GO:0042597">
    <property type="term" value="C:periplasmic space"/>
    <property type="evidence" value="ECO:0007669"/>
    <property type="project" value="InterPro"/>
</dbReference>
<dbReference type="CDD" id="cd13640">
    <property type="entry name" value="PBP2_ChoX"/>
    <property type="match status" value="1"/>
</dbReference>
<accession>A0A4R6WDC0</accession>
<keyword evidence="4" id="KW-1185">Reference proteome</keyword>
<dbReference type="OrthoDB" id="9787902at2"/>
<dbReference type="GO" id="GO:0015871">
    <property type="term" value="P:choline transport"/>
    <property type="evidence" value="ECO:0007669"/>
    <property type="project" value="InterPro"/>
</dbReference>
<gene>
    <name evidence="3" type="ORF">A8950_3841</name>
</gene>
<evidence type="ECO:0000313" key="3">
    <source>
        <dbReference type="EMBL" id="TDQ77686.1"/>
    </source>
</evidence>
<dbReference type="SUPFAM" id="SSF53850">
    <property type="entry name" value="Periplasmic binding protein-like II"/>
    <property type="match status" value="1"/>
</dbReference>
<dbReference type="RefSeq" id="WP_133615263.1">
    <property type="nucleotide sequence ID" value="NZ_SNYW01000014.1"/>
</dbReference>
<reference evidence="3 4" key="1">
    <citation type="submission" date="2019-03" db="EMBL/GenBank/DDBJ databases">
        <title>Genomic Encyclopedia of Type Strains, Phase III (KMG-III): the genomes of soil and plant-associated and newly described type strains.</title>
        <authorList>
            <person name="Whitman W."/>
        </authorList>
    </citation>
    <scope>NUCLEOTIDE SEQUENCE [LARGE SCALE GENOMIC DNA]</scope>
    <source>
        <strain evidence="3 4">CGMCC 1.7660</strain>
    </source>
</reference>
<dbReference type="InterPro" id="IPR017783">
    <property type="entry name" value="ABC_choline_sub-bd"/>
</dbReference>
<evidence type="ECO:0000259" key="2">
    <source>
        <dbReference type="Pfam" id="PF04069"/>
    </source>
</evidence>
<dbReference type="AlphaFoldDB" id="A0A4R6WDC0"/>
<dbReference type="Pfam" id="PF04069">
    <property type="entry name" value="OpuAC"/>
    <property type="match status" value="1"/>
</dbReference>
<organism evidence="3 4">
    <name type="scientific">Dongia mobilis</name>
    <dbReference type="NCBI Taxonomy" id="578943"/>
    <lineage>
        <taxon>Bacteria</taxon>
        <taxon>Pseudomonadati</taxon>
        <taxon>Pseudomonadota</taxon>
        <taxon>Alphaproteobacteria</taxon>
        <taxon>Rhodospirillales</taxon>
        <taxon>Dongiaceae</taxon>
        <taxon>Dongia</taxon>
    </lineage>
</organism>